<keyword evidence="5" id="KW-0206">Cytoskeleton</keyword>
<evidence type="ECO:0000256" key="2">
    <source>
        <dbReference type="ARBA" id="ARBA00007719"/>
    </source>
</evidence>
<comment type="function">
    <text evidence="6">Part of the dynactin complex that activates the molecular motor dynein for ultra-processive transport along microtubules.</text>
</comment>
<dbReference type="InterPro" id="IPR027777">
    <property type="entry name" value="DCTN6"/>
</dbReference>
<organism evidence="8 9">
    <name type="scientific">Pseudovirgaria hyperparasitica</name>
    <dbReference type="NCBI Taxonomy" id="470096"/>
    <lineage>
        <taxon>Eukaryota</taxon>
        <taxon>Fungi</taxon>
        <taxon>Dikarya</taxon>
        <taxon>Ascomycota</taxon>
        <taxon>Pezizomycotina</taxon>
        <taxon>Dothideomycetes</taxon>
        <taxon>Dothideomycetes incertae sedis</taxon>
        <taxon>Acrospermales</taxon>
        <taxon>Acrospermaceae</taxon>
        <taxon>Pseudovirgaria</taxon>
    </lineage>
</organism>
<evidence type="ECO:0000256" key="6">
    <source>
        <dbReference type="ARBA" id="ARBA00034687"/>
    </source>
</evidence>
<comment type="similarity">
    <text evidence="2">Belongs to the dynactin subunits 5/6 family. Dynactin subunit 6 subfamily.</text>
</comment>
<proteinExistence type="inferred from homology"/>
<reference evidence="8" key="1">
    <citation type="journal article" date="2020" name="Stud. Mycol.">
        <title>101 Dothideomycetes genomes: a test case for predicting lifestyles and emergence of pathogens.</title>
        <authorList>
            <person name="Haridas S."/>
            <person name="Albert R."/>
            <person name="Binder M."/>
            <person name="Bloem J."/>
            <person name="Labutti K."/>
            <person name="Salamov A."/>
            <person name="Andreopoulos B."/>
            <person name="Baker S."/>
            <person name="Barry K."/>
            <person name="Bills G."/>
            <person name="Bluhm B."/>
            <person name="Cannon C."/>
            <person name="Castanera R."/>
            <person name="Culley D."/>
            <person name="Daum C."/>
            <person name="Ezra D."/>
            <person name="Gonzalez J."/>
            <person name="Henrissat B."/>
            <person name="Kuo A."/>
            <person name="Liang C."/>
            <person name="Lipzen A."/>
            <person name="Lutzoni F."/>
            <person name="Magnuson J."/>
            <person name="Mondo S."/>
            <person name="Nolan M."/>
            <person name="Ohm R."/>
            <person name="Pangilinan J."/>
            <person name="Park H.-J."/>
            <person name="Ramirez L."/>
            <person name="Alfaro M."/>
            <person name="Sun H."/>
            <person name="Tritt A."/>
            <person name="Yoshinaga Y."/>
            <person name="Zwiers L.-H."/>
            <person name="Turgeon B."/>
            <person name="Goodwin S."/>
            <person name="Spatafora J."/>
            <person name="Crous P."/>
            <person name="Grigoriev I."/>
        </authorList>
    </citation>
    <scope>NUCLEOTIDE SEQUENCE</scope>
    <source>
        <strain evidence="8">CBS 121739</strain>
    </source>
</reference>
<dbReference type="GO" id="GO:0007052">
    <property type="term" value="P:mitotic spindle organization"/>
    <property type="evidence" value="ECO:0007669"/>
    <property type="project" value="TreeGrafter"/>
</dbReference>
<dbReference type="PANTHER" id="PTHR13072">
    <property type="entry name" value="DYNACTIN 6"/>
    <property type="match status" value="1"/>
</dbReference>
<dbReference type="OrthoDB" id="2355at2759"/>
<dbReference type="EMBL" id="ML996582">
    <property type="protein sequence ID" value="KAF2753906.1"/>
    <property type="molecule type" value="Genomic_DNA"/>
</dbReference>
<dbReference type="InterPro" id="IPR011004">
    <property type="entry name" value="Trimer_LpxA-like_sf"/>
</dbReference>
<evidence type="ECO:0000256" key="7">
    <source>
        <dbReference type="SAM" id="MobiDB-lite"/>
    </source>
</evidence>
<name>A0A6A6VVT6_9PEZI</name>
<dbReference type="GO" id="GO:0070840">
    <property type="term" value="F:dynein complex binding"/>
    <property type="evidence" value="ECO:0007669"/>
    <property type="project" value="TreeGrafter"/>
</dbReference>
<dbReference type="AlphaFoldDB" id="A0A6A6VVT6"/>
<comment type="subcellular location">
    <subcellularLocation>
        <location evidence="1">Cytoplasm</location>
        <location evidence="1">Cytoskeleton</location>
    </subcellularLocation>
</comment>
<evidence type="ECO:0000256" key="1">
    <source>
        <dbReference type="ARBA" id="ARBA00004245"/>
    </source>
</evidence>
<evidence type="ECO:0000256" key="5">
    <source>
        <dbReference type="ARBA" id="ARBA00023212"/>
    </source>
</evidence>
<feature type="compositionally biased region" description="Low complexity" evidence="7">
    <location>
        <begin position="15"/>
        <end position="33"/>
    </location>
</feature>
<gene>
    <name evidence="8" type="ORF">EJ05DRAFT_479927</name>
</gene>
<evidence type="ECO:0000256" key="4">
    <source>
        <dbReference type="ARBA" id="ARBA00022490"/>
    </source>
</evidence>
<dbReference type="PANTHER" id="PTHR13072:SF0">
    <property type="entry name" value="DYNACTIN SUBUNIT 6"/>
    <property type="match status" value="1"/>
</dbReference>
<dbReference type="RefSeq" id="XP_033596357.1">
    <property type="nucleotide sequence ID" value="XM_033744774.1"/>
</dbReference>
<evidence type="ECO:0000313" key="8">
    <source>
        <dbReference type="EMBL" id="KAF2753906.1"/>
    </source>
</evidence>
<dbReference type="Proteomes" id="UP000799437">
    <property type="component" value="Unassembled WGS sequence"/>
</dbReference>
<feature type="region of interest" description="Disordered" evidence="7">
    <location>
        <begin position="1"/>
        <end position="33"/>
    </location>
</feature>
<keyword evidence="4" id="KW-0963">Cytoplasm</keyword>
<sequence length="213" mass="22762">MSSSQVIKRASASGPTKRASTAASAPKPPLSSSSRAIIAGHASLSGMNRISLGPYTVLHPYSRISSNVAPVTLNEGCVIWEKATIGISDNSIRYSEDKSEKETQRGTTLNRHVVVESLAVVEAKEIGEGTIIESGAKVGIGCVLGKYCTVSPGTIVPPFTVLPDFTVVFGFAQTRTNTTLQDREDIMKLKVQAHEKLLESLAILIPNNLAKWQ</sequence>
<dbReference type="SUPFAM" id="SSF51161">
    <property type="entry name" value="Trimeric LpxA-like enzymes"/>
    <property type="match status" value="1"/>
</dbReference>
<evidence type="ECO:0000256" key="3">
    <source>
        <dbReference type="ARBA" id="ARBA00016573"/>
    </source>
</evidence>
<dbReference type="Gene3D" id="2.160.10.10">
    <property type="entry name" value="Hexapeptide repeat proteins"/>
    <property type="match status" value="1"/>
</dbReference>
<dbReference type="GO" id="GO:0005869">
    <property type="term" value="C:dynactin complex"/>
    <property type="evidence" value="ECO:0007669"/>
    <property type="project" value="InterPro"/>
</dbReference>
<protein>
    <recommendedName>
        <fullName evidence="3">Dynactin subunit 6</fullName>
    </recommendedName>
</protein>
<accession>A0A6A6VVT6</accession>
<evidence type="ECO:0000313" key="9">
    <source>
        <dbReference type="Proteomes" id="UP000799437"/>
    </source>
</evidence>
<keyword evidence="9" id="KW-1185">Reference proteome</keyword>
<dbReference type="GeneID" id="54485828"/>